<dbReference type="PROSITE" id="PS51898">
    <property type="entry name" value="TYR_RECOMBINASE"/>
    <property type="match status" value="1"/>
</dbReference>
<keyword evidence="2" id="KW-0229">DNA integration</keyword>
<dbReference type="GO" id="GO:0006310">
    <property type="term" value="P:DNA recombination"/>
    <property type="evidence" value="ECO:0007669"/>
    <property type="project" value="UniProtKB-KW"/>
</dbReference>
<evidence type="ECO:0000256" key="3">
    <source>
        <dbReference type="ARBA" id="ARBA00023125"/>
    </source>
</evidence>
<dbReference type="GO" id="GO:0015074">
    <property type="term" value="P:DNA integration"/>
    <property type="evidence" value="ECO:0007669"/>
    <property type="project" value="UniProtKB-KW"/>
</dbReference>
<dbReference type="InterPro" id="IPR050090">
    <property type="entry name" value="Tyrosine_recombinase_XerCD"/>
</dbReference>
<dbReference type="InterPro" id="IPR028259">
    <property type="entry name" value="AP2-like_int_N"/>
</dbReference>
<evidence type="ECO:0000313" key="6">
    <source>
        <dbReference type="EMBL" id="MCZ3845277.1"/>
    </source>
</evidence>
<organism evidence="6 7">
    <name type="scientific">Lactobacillus mulieris</name>
    <dbReference type="NCBI Taxonomy" id="2508708"/>
    <lineage>
        <taxon>Bacteria</taxon>
        <taxon>Bacillati</taxon>
        <taxon>Bacillota</taxon>
        <taxon>Bacilli</taxon>
        <taxon>Lactobacillales</taxon>
        <taxon>Lactobacillaceae</taxon>
        <taxon>Lactobacillus</taxon>
    </lineage>
</organism>
<dbReference type="SUPFAM" id="SSF56349">
    <property type="entry name" value="DNA breaking-rejoining enzymes"/>
    <property type="match status" value="1"/>
</dbReference>
<evidence type="ECO:0000256" key="1">
    <source>
        <dbReference type="ARBA" id="ARBA00008857"/>
    </source>
</evidence>
<comment type="similarity">
    <text evidence="1">Belongs to the 'phage' integrase family.</text>
</comment>
<keyword evidence="4" id="KW-0233">DNA recombination</keyword>
<dbReference type="Pfam" id="PF00589">
    <property type="entry name" value="Phage_integrase"/>
    <property type="match status" value="1"/>
</dbReference>
<evidence type="ECO:0000256" key="4">
    <source>
        <dbReference type="ARBA" id="ARBA00023172"/>
    </source>
</evidence>
<dbReference type="InterPro" id="IPR010998">
    <property type="entry name" value="Integrase_recombinase_N"/>
</dbReference>
<dbReference type="AlphaFoldDB" id="A0AAP3GXV0"/>
<dbReference type="GO" id="GO:0003677">
    <property type="term" value="F:DNA binding"/>
    <property type="evidence" value="ECO:0007669"/>
    <property type="project" value="UniProtKB-KW"/>
</dbReference>
<dbReference type="EMBL" id="JAKHLF010000013">
    <property type="protein sequence ID" value="MCZ3845277.1"/>
    <property type="molecule type" value="Genomic_DNA"/>
</dbReference>
<proteinExistence type="inferred from homology"/>
<comment type="caution">
    <text evidence="6">The sequence shown here is derived from an EMBL/GenBank/DDBJ whole genome shotgun (WGS) entry which is preliminary data.</text>
</comment>
<evidence type="ECO:0000256" key="2">
    <source>
        <dbReference type="ARBA" id="ARBA00022908"/>
    </source>
</evidence>
<feature type="domain" description="Tyr recombinase" evidence="5">
    <location>
        <begin position="175"/>
        <end position="376"/>
    </location>
</feature>
<dbReference type="Gene3D" id="1.10.150.130">
    <property type="match status" value="1"/>
</dbReference>
<dbReference type="InterPro" id="IPR002104">
    <property type="entry name" value="Integrase_catalytic"/>
</dbReference>
<dbReference type="Proteomes" id="UP001213015">
    <property type="component" value="Unassembled WGS sequence"/>
</dbReference>
<dbReference type="InterPro" id="IPR011010">
    <property type="entry name" value="DNA_brk_join_enz"/>
</dbReference>
<dbReference type="PANTHER" id="PTHR30349">
    <property type="entry name" value="PHAGE INTEGRASE-RELATED"/>
    <property type="match status" value="1"/>
</dbReference>
<accession>A0AAP3GXV0</accession>
<dbReference type="Pfam" id="PF14657">
    <property type="entry name" value="Arm-DNA-bind_4"/>
    <property type="match status" value="1"/>
</dbReference>
<dbReference type="CDD" id="cd01189">
    <property type="entry name" value="INT_ICEBs1_C_like"/>
    <property type="match status" value="1"/>
</dbReference>
<dbReference type="InterPro" id="IPR013762">
    <property type="entry name" value="Integrase-like_cat_sf"/>
</dbReference>
<dbReference type="Pfam" id="PF14659">
    <property type="entry name" value="Phage_int_SAM_3"/>
    <property type="match status" value="1"/>
</dbReference>
<dbReference type="PANTHER" id="PTHR30349:SF64">
    <property type="entry name" value="PROPHAGE INTEGRASE INTD-RELATED"/>
    <property type="match status" value="1"/>
</dbReference>
<name>A0AAP3GXV0_9LACO</name>
<protein>
    <submittedName>
        <fullName evidence="6">Site-specific integrase</fullName>
    </submittedName>
</protein>
<dbReference type="RefSeq" id="WP_234975099.1">
    <property type="nucleotide sequence ID" value="NZ_JAKEYK010000012.1"/>
</dbReference>
<dbReference type="InterPro" id="IPR004107">
    <property type="entry name" value="Integrase_SAM-like_N"/>
</dbReference>
<dbReference type="Gene3D" id="1.10.443.10">
    <property type="entry name" value="Intergrase catalytic core"/>
    <property type="match status" value="1"/>
</dbReference>
<sequence length="384" mass="45147">MKDEAIIRYETPSGKTRFKFSIYIGKDSKKGSSIQIRKAGYKSLKEAKNAYLNIQLQLVNGQYNKDANNKIKFVDLYQKWQKVYKPTVKESTFATTLRMLESHVIKDLGNYYLDKIRVIDCQQAVEKWFNESPKTYKRYVRYASRIFKYGIHLELIKKNPMEKVIRPKLIEKPKEFTNFYSKEELDTFLFWCKIKNFRQYAFFRLLAYTGLRKGEACALTWSDIDFKEHTIRVEKTTTFGMHNRLIVSTPKTKSSYRTIEVDNETLSILLKLKKEQRNNIISIFGNPLASSNFVFSVDGVSIPRSTTFSSFNYKLCTKKKIRRISLHGFRHTHASLLFEAGVSMQDVKERLGHKDISMTMDIYTHVTKKRKKETALKFANYMQN</sequence>
<evidence type="ECO:0000313" key="7">
    <source>
        <dbReference type="Proteomes" id="UP001213015"/>
    </source>
</evidence>
<reference evidence="6" key="1">
    <citation type="submission" date="2022-01" db="EMBL/GenBank/DDBJ databases">
        <title>VMRC isolate genome collection.</title>
        <authorList>
            <person name="France M."/>
            <person name="Rutt L."/>
            <person name="Humphrys M."/>
            <person name="Ravel J."/>
        </authorList>
    </citation>
    <scope>NUCLEOTIDE SEQUENCE</scope>
    <source>
        <strain evidence="6">C0127B5</strain>
    </source>
</reference>
<evidence type="ECO:0000259" key="5">
    <source>
        <dbReference type="PROSITE" id="PS51898"/>
    </source>
</evidence>
<keyword evidence="3" id="KW-0238">DNA-binding</keyword>
<gene>
    <name evidence="6" type="ORF">L2422_07195</name>
</gene>